<dbReference type="Gene3D" id="3.40.50.300">
    <property type="entry name" value="P-loop containing nucleotide triphosphate hydrolases"/>
    <property type="match status" value="1"/>
</dbReference>
<dbReference type="SMART" id="SM00382">
    <property type="entry name" value="AAA"/>
    <property type="match status" value="1"/>
</dbReference>
<keyword evidence="2" id="KW-0067">ATP-binding</keyword>
<comment type="caution">
    <text evidence="4">The sequence shown here is derived from an EMBL/GenBank/DDBJ whole genome shotgun (WGS) entry which is preliminary data.</text>
</comment>
<evidence type="ECO:0000256" key="1">
    <source>
        <dbReference type="ARBA" id="ARBA00022741"/>
    </source>
</evidence>
<dbReference type="Pfam" id="PF00158">
    <property type="entry name" value="Sigma54_activat"/>
    <property type="match status" value="1"/>
</dbReference>
<dbReference type="InterPro" id="IPR002078">
    <property type="entry name" value="Sigma_54_int"/>
</dbReference>
<dbReference type="PANTHER" id="PTHR32071">
    <property type="entry name" value="TRANSCRIPTIONAL REGULATORY PROTEIN"/>
    <property type="match status" value="1"/>
</dbReference>
<dbReference type="SUPFAM" id="SSF55785">
    <property type="entry name" value="PYP-like sensor domain (PAS domain)"/>
    <property type="match status" value="1"/>
</dbReference>
<dbReference type="PROSITE" id="PS50045">
    <property type="entry name" value="SIGMA54_INTERACT_4"/>
    <property type="match status" value="1"/>
</dbReference>
<protein>
    <submittedName>
        <fullName evidence="4">PAS domain S-box-containing protein</fullName>
    </submittedName>
</protein>
<proteinExistence type="predicted"/>
<dbReference type="EMBL" id="JAUSUQ010000002">
    <property type="protein sequence ID" value="MDQ0338134.1"/>
    <property type="molecule type" value="Genomic_DNA"/>
</dbReference>
<reference evidence="4 5" key="1">
    <citation type="submission" date="2023-07" db="EMBL/GenBank/DDBJ databases">
        <title>Genomic Encyclopedia of Type Strains, Phase IV (KMG-IV): sequencing the most valuable type-strain genomes for metagenomic binning, comparative biology and taxonomic classification.</title>
        <authorList>
            <person name="Goeker M."/>
        </authorList>
    </citation>
    <scope>NUCLEOTIDE SEQUENCE [LARGE SCALE GENOMIC DNA]</scope>
    <source>
        <strain evidence="4 5">DSM 17740</strain>
    </source>
</reference>
<evidence type="ECO:0000259" key="3">
    <source>
        <dbReference type="PROSITE" id="PS50045"/>
    </source>
</evidence>
<dbReference type="InterPro" id="IPR027417">
    <property type="entry name" value="P-loop_NTPase"/>
</dbReference>
<dbReference type="CDD" id="cd00130">
    <property type="entry name" value="PAS"/>
    <property type="match status" value="1"/>
</dbReference>
<evidence type="ECO:0000313" key="5">
    <source>
        <dbReference type="Proteomes" id="UP001232445"/>
    </source>
</evidence>
<dbReference type="PANTHER" id="PTHR32071:SF57">
    <property type="entry name" value="C4-DICARBOXYLATE TRANSPORT TRANSCRIPTIONAL REGULATORY PROTEIN DCTD"/>
    <property type="match status" value="1"/>
</dbReference>
<dbReference type="InterPro" id="IPR000014">
    <property type="entry name" value="PAS"/>
</dbReference>
<keyword evidence="5" id="KW-1185">Reference proteome</keyword>
<dbReference type="InterPro" id="IPR025943">
    <property type="entry name" value="Sigma_54_int_dom_ATP-bd_2"/>
</dbReference>
<dbReference type="SMART" id="SM00091">
    <property type="entry name" value="PAS"/>
    <property type="match status" value="1"/>
</dbReference>
<dbReference type="PROSITE" id="PS00675">
    <property type="entry name" value="SIGMA54_INTERACT_1"/>
    <property type="match status" value="1"/>
</dbReference>
<dbReference type="Proteomes" id="UP001232445">
    <property type="component" value="Unassembled WGS sequence"/>
</dbReference>
<dbReference type="RefSeq" id="WP_307335990.1">
    <property type="nucleotide sequence ID" value="NZ_JAUSUQ010000002.1"/>
</dbReference>
<dbReference type="InterPro" id="IPR058031">
    <property type="entry name" value="AAA_lid_NorR"/>
</dbReference>
<dbReference type="NCBIfam" id="TIGR00229">
    <property type="entry name" value="sensory_box"/>
    <property type="match status" value="1"/>
</dbReference>
<dbReference type="InterPro" id="IPR003593">
    <property type="entry name" value="AAA+_ATPase"/>
</dbReference>
<dbReference type="InterPro" id="IPR035965">
    <property type="entry name" value="PAS-like_dom_sf"/>
</dbReference>
<dbReference type="Pfam" id="PF13188">
    <property type="entry name" value="PAS_8"/>
    <property type="match status" value="1"/>
</dbReference>
<dbReference type="Gene3D" id="1.10.8.60">
    <property type="match status" value="1"/>
</dbReference>
<dbReference type="InterPro" id="IPR025662">
    <property type="entry name" value="Sigma_54_int_dom_ATP-bd_1"/>
</dbReference>
<organism evidence="4 5">
    <name type="scientific">Caldalkalibacillus uzonensis</name>
    <dbReference type="NCBI Taxonomy" id="353224"/>
    <lineage>
        <taxon>Bacteria</taxon>
        <taxon>Bacillati</taxon>
        <taxon>Bacillota</taxon>
        <taxon>Bacilli</taxon>
        <taxon>Bacillales</taxon>
        <taxon>Bacillaceae</taxon>
        <taxon>Caldalkalibacillus</taxon>
    </lineage>
</organism>
<dbReference type="PROSITE" id="PS00676">
    <property type="entry name" value="SIGMA54_INTERACT_2"/>
    <property type="match status" value="1"/>
</dbReference>
<gene>
    <name evidence="4" type="ORF">J2S00_000917</name>
</gene>
<keyword evidence="1" id="KW-0547">Nucleotide-binding</keyword>
<evidence type="ECO:0000256" key="2">
    <source>
        <dbReference type="ARBA" id="ARBA00022840"/>
    </source>
</evidence>
<accession>A0ABU0CQF8</accession>
<sequence length="692" mass="78329">MSSYKILLVTKDQRGRTYKVFAQQLHDYFQNSIELLNDFDGNYESVADLILASSPEVIKGRELPQDKLVVARRTINIKKLKELVALPAGTKCLVVNNMIETARETINILRNLGFDLDMIPYSPRNKRTMREIQEIHDVKVAITPAGLELVPPGIEQVIDIGIRPIDFSTIVEIGVRLNLDVEEANIYVAEIVQLSRGLFNTLTYVNQLNHQLDAILNMVNDGIVATDDKGHIIQVNKAARHILDVHLSDKQMIGKPVQEVFPKLKIFDKSKKNQENTLYSTGGKHLVFNKRQIEIGQGKQGVMTVFQDVTKIQKLEQDLRKELQEKGLSAQYSLKHIIGKSKPLEETIKILKKIAKTDRTVLIVGESGTGKELFAHSIHNLSNRRNGPFLPVNFAGLPESLAESELFGYEDGAFTGAKKGGKPGLFELAHNGTIFLDEIGDASPSLQALLLRVLQEQQVMRVGGHRVIPVNVRVIAATNQNLKEMVEQGWFRKDLYYRLFVLPLRVPPLRERKEDIPLLIDHFIKEYCSTQVHLEQDVMDKLINYNWPGNIRELISVVQYMTSVMEGNQITTNDLPEQFKEISDHIDFSEEQYIQLLEKEGDLIDFYIVLSCLKQAKQNRVGVGRGKIVHYSRKAGFPLTDQQVRRRMEILRELGLIHSGTRGQGSRITTIGSLILDVIKTKLEHISASCQT</sequence>
<feature type="domain" description="Sigma-54 factor interaction" evidence="3">
    <location>
        <begin position="337"/>
        <end position="563"/>
    </location>
</feature>
<dbReference type="Pfam" id="PF25601">
    <property type="entry name" value="AAA_lid_14"/>
    <property type="match status" value="1"/>
</dbReference>
<dbReference type="CDD" id="cd00009">
    <property type="entry name" value="AAA"/>
    <property type="match status" value="1"/>
</dbReference>
<dbReference type="Gene3D" id="3.30.450.20">
    <property type="entry name" value="PAS domain"/>
    <property type="match status" value="1"/>
</dbReference>
<evidence type="ECO:0000313" key="4">
    <source>
        <dbReference type="EMBL" id="MDQ0338134.1"/>
    </source>
</evidence>
<name>A0ABU0CQF8_9BACI</name>
<dbReference type="SUPFAM" id="SSF52540">
    <property type="entry name" value="P-loop containing nucleoside triphosphate hydrolases"/>
    <property type="match status" value="1"/>
</dbReference>